<name>A0AAV6XDQ2_9LAMI</name>
<organism evidence="3 4">
    <name type="scientific">Buddleja alternifolia</name>
    <dbReference type="NCBI Taxonomy" id="168488"/>
    <lineage>
        <taxon>Eukaryota</taxon>
        <taxon>Viridiplantae</taxon>
        <taxon>Streptophyta</taxon>
        <taxon>Embryophyta</taxon>
        <taxon>Tracheophyta</taxon>
        <taxon>Spermatophyta</taxon>
        <taxon>Magnoliopsida</taxon>
        <taxon>eudicotyledons</taxon>
        <taxon>Gunneridae</taxon>
        <taxon>Pentapetalae</taxon>
        <taxon>asterids</taxon>
        <taxon>lamiids</taxon>
        <taxon>Lamiales</taxon>
        <taxon>Scrophulariaceae</taxon>
        <taxon>Buddlejeae</taxon>
        <taxon>Buddleja</taxon>
    </lineage>
</organism>
<dbReference type="PANTHER" id="PTHR15668:SF4">
    <property type="entry name" value="COILED-COIL DOMAIN-CONTAINING PROTEIN 22"/>
    <property type="match status" value="1"/>
</dbReference>
<gene>
    <name evidence="3" type="ORF">BUALT_Bualt06G0033000</name>
</gene>
<dbReference type="PANTHER" id="PTHR15668">
    <property type="entry name" value="JM1 PROTEIN"/>
    <property type="match status" value="1"/>
</dbReference>
<dbReference type="InterPro" id="IPR008530">
    <property type="entry name" value="CCDC22"/>
</dbReference>
<evidence type="ECO:0000313" key="3">
    <source>
        <dbReference type="EMBL" id="KAG8380604.1"/>
    </source>
</evidence>
<feature type="domain" description="CCDC22 coiled-coil" evidence="2">
    <location>
        <begin position="77"/>
        <end position="206"/>
    </location>
</feature>
<keyword evidence="4" id="KW-1185">Reference proteome</keyword>
<dbReference type="Proteomes" id="UP000826271">
    <property type="component" value="Unassembled WGS sequence"/>
</dbReference>
<comment type="caution">
    <text evidence="3">The sequence shown here is derived from an EMBL/GenBank/DDBJ whole genome shotgun (WGS) entry which is preliminary data.</text>
</comment>
<proteinExistence type="predicted"/>
<evidence type="ECO:0000313" key="4">
    <source>
        <dbReference type="Proteomes" id="UP000826271"/>
    </source>
</evidence>
<keyword evidence="1" id="KW-0175">Coiled coil</keyword>
<protein>
    <recommendedName>
        <fullName evidence="2">CCDC22 coiled-coil domain-containing protein</fullName>
    </recommendedName>
</protein>
<reference evidence="3" key="1">
    <citation type="submission" date="2019-10" db="EMBL/GenBank/DDBJ databases">
        <authorList>
            <person name="Zhang R."/>
            <person name="Pan Y."/>
            <person name="Wang J."/>
            <person name="Ma R."/>
            <person name="Yu S."/>
        </authorList>
    </citation>
    <scope>NUCLEOTIDE SEQUENCE</scope>
    <source>
        <strain evidence="3">LA-IB0</strain>
        <tissue evidence="3">Leaf</tissue>
    </source>
</reference>
<dbReference type="GO" id="GO:0097602">
    <property type="term" value="F:cullin family protein binding"/>
    <property type="evidence" value="ECO:0007669"/>
    <property type="project" value="TreeGrafter"/>
</dbReference>
<dbReference type="GO" id="GO:2000060">
    <property type="term" value="P:positive regulation of ubiquitin-dependent protein catabolic process"/>
    <property type="evidence" value="ECO:0007669"/>
    <property type="project" value="TreeGrafter"/>
</dbReference>
<feature type="coiled-coil region" evidence="1">
    <location>
        <begin position="77"/>
        <end position="104"/>
    </location>
</feature>
<dbReference type="Pfam" id="PF05667">
    <property type="entry name" value="CCDC22_CC"/>
    <property type="match status" value="1"/>
</dbReference>
<accession>A0AAV6XDQ2</accession>
<dbReference type="EMBL" id="WHWC01000006">
    <property type="protein sequence ID" value="KAG8380604.1"/>
    <property type="molecule type" value="Genomic_DNA"/>
</dbReference>
<evidence type="ECO:0000259" key="2">
    <source>
        <dbReference type="Pfam" id="PF05667"/>
    </source>
</evidence>
<sequence length="288" mass="33199">MLPSSPFDRRPPPPCVVAWIVLAGGFHDPLRFNHDELLRSQMTANSPELQHVDEELALLKAAVDMVFDGQHPIEYYIEQLNDQVEAKRCKLKELESEWDAIENLCKRRKQTSSSLSLPLSRGEWEAFEKQRNRGEELCKLSSDLEKQPKLAPRRSYIERVNEITKNSRKQDTDIQQILKDTRELQLGGNTIQERLNRTYAIVDEKISGKPRKILLFDKLTGFSQTSMRALNRLLKRFLPLTEPGESAADYETKLAFISARSLNMSKLQADLDVIRKENDPLDQCIHNN</sequence>
<dbReference type="InterPro" id="IPR048348">
    <property type="entry name" value="CCDC22_CC"/>
</dbReference>
<evidence type="ECO:0000256" key="1">
    <source>
        <dbReference type="SAM" id="Coils"/>
    </source>
</evidence>
<dbReference type="AlphaFoldDB" id="A0AAV6XDQ2"/>